<keyword evidence="4" id="KW-1003">Cell membrane</keyword>
<dbReference type="Proteomes" id="UP000197065">
    <property type="component" value="Unassembled WGS sequence"/>
</dbReference>
<evidence type="ECO:0000256" key="5">
    <source>
        <dbReference type="ARBA" id="ARBA00022692"/>
    </source>
</evidence>
<sequence length="310" mass="34644">MITPASAVVSAEQKLASTKEDDSGRDPNAPSWRTLLLVTPLTLVFLAFFVVPILLVIAVSFFNYESYQILIPAFTLQNYIDVFTESTTWDTYLATFQFCLIVWVITFVLGFALAYFMAFYIRSVTWQMVMFLICTIPFWTSNVIRMISWIPLLGRNGIVNSLLLNLGVVRQPQEWLLYSSFSVILGFIHLYTMFMIVPIFNSMVRIDKALIEAATDAGASQWQTIRHVILPLCKPGIAIGSIFVITIVMGDFVTVTVLGGGQVASVGKSIWTDLSYLQFPPAAANAMVLLAIVILMIVGLTRIIDIRKEL</sequence>
<feature type="transmembrane region" description="Helical" evidence="9">
    <location>
        <begin position="282"/>
        <end position="304"/>
    </location>
</feature>
<protein>
    <submittedName>
        <fullName evidence="11">Putative spermidine/putrescine transport system permease protein</fullName>
    </submittedName>
</protein>
<feature type="transmembrane region" description="Helical" evidence="9">
    <location>
        <begin position="35"/>
        <end position="62"/>
    </location>
</feature>
<dbReference type="GO" id="GO:0055085">
    <property type="term" value="P:transmembrane transport"/>
    <property type="evidence" value="ECO:0007669"/>
    <property type="project" value="InterPro"/>
</dbReference>
<dbReference type="GO" id="GO:0005886">
    <property type="term" value="C:plasma membrane"/>
    <property type="evidence" value="ECO:0007669"/>
    <property type="project" value="UniProtKB-SubCell"/>
</dbReference>
<keyword evidence="7 9" id="KW-0472">Membrane</keyword>
<comment type="subcellular location">
    <subcellularLocation>
        <location evidence="1">Cell membrane</location>
        <topology evidence="1">Multi-pass membrane protein</topology>
    </subcellularLocation>
</comment>
<accession>A0A212QT15</accession>
<keyword evidence="6 9" id="KW-1133">Transmembrane helix</keyword>
<feature type="transmembrane region" description="Helical" evidence="9">
    <location>
        <begin position="236"/>
        <end position="262"/>
    </location>
</feature>
<comment type="similarity">
    <text evidence="2">Belongs to the binding-protein-dependent transport system permease family. CysTW subfamily.</text>
</comment>
<evidence type="ECO:0000313" key="11">
    <source>
        <dbReference type="EMBL" id="SNB62607.1"/>
    </source>
</evidence>
<dbReference type="AlphaFoldDB" id="A0A212QT15"/>
<dbReference type="EMBL" id="FYEH01000003">
    <property type="protein sequence ID" value="SNB62607.1"/>
    <property type="molecule type" value="Genomic_DNA"/>
</dbReference>
<evidence type="ECO:0000256" key="4">
    <source>
        <dbReference type="ARBA" id="ARBA00022475"/>
    </source>
</evidence>
<evidence type="ECO:0000256" key="7">
    <source>
        <dbReference type="ARBA" id="ARBA00023136"/>
    </source>
</evidence>
<name>A0A212QT15_9PROT</name>
<evidence type="ECO:0000313" key="12">
    <source>
        <dbReference type="Proteomes" id="UP000197065"/>
    </source>
</evidence>
<dbReference type="PANTHER" id="PTHR42929">
    <property type="entry name" value="INNER MEMBRANE ABC TRANSPORTER PERMEASE PROTEIN YDCU-RELATED-RELATED"/>
    <property type="match status" value="1"/>
</dbReference>
<feature type="transmembrane region" description="Helical" evidence="9">
    <location>
        <begin position="92"/>
        <end position="116"/>
    </location>
</feature>
<evidence type="ECO:0000256" key="9">
    <source>
        <dbReference type="SAM" id="Phobius"/>
    </source>
</evidence>
<dbReference type="RefSeq" id="WP_243389747.1">
    <property type="nucleotide sequence ID" value="NZ_FYEH01000003.1"/>
</dbReference>
<evidence type="ECO:0000256" key="1">
    <source>
        <dbReference type="ARBA" id="ARBA00004651"/>
    </source>
</evidence>
<keyword evidence="5 9" id="KW-0812">Transmembrane</keyword>
<dbReference type="InterPro" id="IPR000515">
    <property type="entry name" value="MetI-like"/>
</dbReference>
<evidence type="ECO:0000259" key="10">
    <source>
        <dbReference type="PROSITE" id="PS50928"/>
    </source>
</evidence>
<evidence type="ECO:0000256" key="2">
    <source>
        <dbReference type="ARBA" id="ARBA00007069"/>
    </source>
</evidence>
<dbReference type="PROSITE" id="PS50928">
    <property type="entry name" value="ABC_TM1"/>
    <property type="match status" value="1"/>
</dbReference>
<feature type="transmembrane region" description="Helical" evidence="9">
    <location>
        <begin position="128"/>
        <end position="150"/>
    </location>
</feature>
<keyword evidence="3" id="KW-0813">Transport</keyword>
<evidence type="ECO:0000256" key="8">
    <source>
        <dbReference type="SAM" id="MobiDB-lite"/>
    </source>
</evidence>
<evidence type="ECO:0000256" key="3">
    <source>
        <dbReference type="ARBA" id="ARBA00022448"/>
    </source>
</evidence>
<dbReference type="SUPFAM" id="SSF161098">
    <property type="entry name" value="MetI-like"/>
    <property type="match status" value="1"/>
</dbReference>
<organism evidence="11 12">
    <name type="scientific">Arboricoccus pini</name>
    <dbReference type="NCBI Taxonomy" id="1963835"/>
    <lineage>
        <taxon>Bacteria</taxon>
        <taxon>Pseudomonadati</taxon>
        <taxon>Pseudomonadota</taxon>
        <taxon>Alphaproteobacteria</taxon>
        <taxon>Geminicoccales</taxon>
        <taxon>Geminicoccaceae</taxon>
        <taxon>Arboricoccus</taxon>
    </lineage>
</organism>
<dbReference type="Gene3D" id="1.10.3720.10">
    <property type="entry name" value="MetI-like"/>
    <property type="match status" value="1"/>
</dbReference>
<proteinExistence type="inferred from homology"/>
<feature type="transmembrane region" description="Helical" evidence="9">
    <location>
        <begin position="175"/>
        <end position="200"/>
    </location>
</feature>
<dbReference type="CDD" id="cd06261">
    <property type="entry name" value="TM_PBP2"/>
    <property type="match status" value="1"/>
</dbReference>
<feature type="region of interest" description="Disordered" evidence="8">
    <location>
        <begin position="1"/>
        <end position="27"/>
    </location>
</feature>
<gene>
    <name evidence="11" type="ORF">SAMN07250955_103153</name>
</gene>
<dbReference type="PANTHER" id="PTHR42929:SF1">
    <property type="entry name" value="INNER MEMBRANE ABC TRANSPORTER PERMEASE PROTEIN YDCU-RELATED"/>
    <property type="match status" value="1"/>
</dbReference>
<dbReference type="InterPro" id="IPR035906">
    <property type="entry name" value="MetI-like_sf"/>
</dbReference>
<reference evidence="11 12" key="1">
    <citation type="submission" date="2017-06" db="EMBL/GenBank/DDBJ databases">
        <authorList>
            <person name="Kim H.J."/>
            <person name="Triplett B.A."/>
        </authorList>
    </citation>
    <scope>NUCLEOTIDE SEQUENCE [LARGE SCALE GENOMIC DNA]</scope>
    <source>
        <strain evidence="11 12">B29T1</strain>
    </source>
</reference>
<evidence type="ECO:0000256" key="6">
    <source>
        <dbReference type="ARBA" id="ARBA00022989"/>
    </source>
</evidence>
<keyword evidence="12" id="KW-1185">Reference proteome</keyword>
<feature type="domain" description="ABC transmembrane type-1" evidence="10">
    <location>
        <begin position="92"/>
        <end position="300"/>
    </location>
</feature>